<dbReference type="SUPFAM" id="SSF52954">
    <property type="entry name" value="Class II aaRS ABD-related"/>
    <property type="match status" value="1"/>
</dbReference>
<comment type="subcellular location">
    <subcellularLocation>
        <location evidence="1">Mitochondrion</location>
    </subcellularLocation>
</comment>
<feature type="domain" description="Alanine dehydrogenase/pyridine nucleotide transhydrogenase N-terminal" evidence="22">
    <location>
        <begin position="13"/>
        <end position="146"/>
    </location>
</feature>
<evidence type="ECO:0000256" key="9">
    <source>
        <dbReference type="ARBA" id="ARBA00022946"/>
    </source>
</evidence>
<dbReference type="Gene3D" id="3.30.360.10">
    <property type="entry name" value="Dihydrodipicolinate Reductase, domain 2"/>
    <property type="match status" value="1"/>
</dbReference>
<organism evidence="23">
    <name type="scientific">Daphnia similis</name>
    <dbReference type="NCBI Taxonomy" id="35528"/>
    <lineage>
        <taxon>Eukaryota</taxon>
        <taxon>Metazoa</taxon>
        <taxon>Ecdysozoa</taxon>
        <taxon>Arthropoda</taxon>
        <taxon>Crustacea</taxon>
        <taxon>Branchiopoda</taxon>
        <taxon>Diplostraca</taxon>
        <taxon>Cladocera</taxon>
        <taxon>Anomopoda</taxon>
        <taxon>Daphniidae</taxon>
        <taxon>Daphnia</taxon>
        <taxon>Daphnia similis group</taxon>
    </lineage>
</organism>
<comment type="catalytic activity">
    <reaction evidence="16">
        <text>L-saccharopine + NADP(+) + H2O = L-lysine + 2-oxoglutarate + NADPH + H(+)</text>
        <dbReference type="Rhea" id="RHEA:19373"/>
        <dbReference type="ChEBI" id="CHEBI:15377"/>
        <dbReference type="ChEBI" id="CHEBI:15378"/>
        <dbReference type="ChEBI" id="CHEBI:16810"/>
        <dbReference type="ChEBI" id="CHEBI:32551"/>
        <dbReference type="ChEBI" id="CHEBI:57783"/>
        <dbReference type="ChEBI" id="CHEBI:57951"/>
        <dbReference type="ChEBI" id="CHEBI:58349"/>
        <dbReference type="EC" id="1.5.1.8"/>
    </reaction>
    <physiologicalReaction direction="right-to-left" evidence="16">
        <dbReference type="Rhea" id="RHEA:19375"/>
    </physiologicalReaction>
</comment>
<gene>
    <name evidence="23" type="primary">EOG090X0141</name>
</gene>
<dbReference type="InterPro" id="IPR032095">
    <property type="entry name" value="Sacchrp_dh-like_C"/>
</dbReference>
<keyword evidence="14" id="KW-0511">Multifunctional enzyme</keyword>
<dbReference type="InterPro" id="IPR007886">
    <property type="entry name" value="AlaDH/PNT_N"/>
</dbReference>
<evidence type="ECO:0000256" key="4">
    <source>
        <dbReference type="ARBA" id="ARBA00005624"/>
    </source>
</evidence>
<dbReference type="FunFam" id="1.10.1870.10:FF:000001">
    <property type="entry name" value="Alpha-aminoadipic semialdehyde synthase, mitochondrial"/>
    <property type="match status" value="1"/>
</dbReference>
<evidence type="ECO:0000256" key="1">
    <source>
        <dbReference type="ARBA" id="ARBA00004173"/>
    </source>
</evidence>
<evidence type="ECO:0000256" key="5">
    <source>
        <dbReference type="ARBA" id="ARBA00011881"/>
    </source>
</evidence>
<dbReference type="GO" id="GO:0033512">
    <property type="term" value="P:L-lysine catabolic process to acetyl-CoA via saccharopine"/>
    <property type="evidence" value="ECO:0007669"/>
    <property type="project" value="UniProtKB-UniPathway"/>
</dbReference>
<proteinExistence type="evidence at transcript level"/>
<evidence type="ECO:0000259" key="21">
    <source>
        <dbReference type="SMART" id="SM01002"/>
    </source>
</evidence>
<keyword evidence="10" id="KW-0007">Acetylation</keyword>
<keyword evidence="8" id="KW-0521">NADP</keyword>
<dbReference type="FunFam" id="3.30.360.10:FF:000008">
    <property type="entry name" value="Alpha-aminoadipic semialdehyde synthase, mitochondrial"/>
    <property type="match status" value="1"/>
</dbReference>
<comment type="function">
    <text evidence="18">Bifunctional enzyme that catalyzes the first two steps in lysine degradation.</text>
</comment>
<dbReference type="EMBL" id="LR017594">
    <property type="protein sequence ID" value="SVE87213.1"/>
    <property type="molecule type" value="mRNA"/>
</dbReference>
<dbReference type="EMBL" id="LR018219">
    <property type="protein sequence ID" value="SVE87838.1"/>
    <property type="molecule type" value="mRNA"/>
</dbReference>
<dbReference type="FunFam" id="3.40.50.720:FF:000072">
    <property type="entry name" value="Saccharopine dehydrogenase [NADP(+), L-glutamate-forming]"/>
    <property type="match status" value="1"/>
</dbReference>
<keyword evidence="12" id="KW-0520">NAD</keyword>
<evidence type="ECO:0000256" key="13">
    <source>
        <dbReference type="ARBA" id="ARBA00023128"/>
    </source>
</evidence>
<dbReference type="InterPro" id="IPR036291">
    <property type="entry name" value="NAD(P)-bd_dom_sf"/>
</dbReference>
<dbReference type="PANTHER" id="PTHR11133">
    <property type="entry name" value="SACCHAROPINE DEHYDROGENASE"/>
    <property type="match status" value="1"/>
</dbReference>
<dbReference type="SUPFAM" id="SSF55347">
    <property type="entry name" value="Glyceraldehyde-3-phosphate dehydrogenase-like, C-terminal domain"/>
    <property type="match status" value="1"/>
</dbReference>
<dbReference type="Pfam" id="PF03435">
    <property type="entry name" value="Sacchrp_dh_NADP"/>
    <property type="match status" value="1"/>
</dbReference>
<evidence type="ECO:0000256" key="7">
    <source>
        <dbReference type="ARBA" id="ARBA00012849"/>
    </source>
</evidence>
<dbReference type="EMBL" id="LR016339">
    <property type="protein sequence ID" value="SVE85958.1"/>
    <property type="molecule type" value="mRNA"/>
</dbReference>
<dbReference type="AlphaFoldDB" id="A0A4Y7MZ28"/>
<name>A0A4Y7MZ28_9CRUS</name>
<dbReference type="EC" id="1.5.1.9" evidence="7"/>
<sequence>MEAQEPLLPDLMLMLRERREDQSVWERRAPLSPTNVRKLVRAGVKVLVQPSNRRAYPMQAYANAGAIIQEDIGEAPVIVGVKQIPIDFLLPNKTYCFFSHTIKAQEANMPLLDAMLEKNIRLVDYEKMMDENGHRVVAFGKYAGVAGMINILHGLGLRLLALGHHTPFMHIGPAHNYRNSGMARQAVRDAGFEVAIGMLPKSIGPLTFVFTGSGNVSQGAQEIFQDLPHEYVPPDMLQKVADHGATNKIYACEVSRRDHLIRIKGGPFDAKEYDEHPSRYISIFSKKIAPYASVIINGIYWAPNSPKLITIPDAKVLIRSSQSHLPWVQTSMGSPPLPHRLLALCDISADPGGSIEFMNECTTIDNPFCLYDAEQHKDTKSFKGPGILVCSIDNMPTQLPREATDFFGDLLLPHIFDVLQSDATRPFEEHKFTNVIEGAVITSNGKLTKNFEYIQDLRNQRARTKHRIVGDYDAQTKRVLLLGAGYVSAPVVEYLTRSNDIAVYVASALRDEADNLARRFPRTEPILLNVEERPDLLKEFIEKADVVVSLLPYALHPLVAEQCIASKTNMVTASYLSPAMKELHQRAVDAGVSIVNEVGLDPGIDHLLAMECFEEVHQGGGKVKSFVSYCGGLPAPECSDNPLRYRFSWSPRGALLNTVSSGRFLKDGKVVEIPAGGSLLEKAEKLDFLPGFAFEGFANRDSLDYIEHYGIPEARTVFRGTIRYSGYSDHVLGLIQLGLISQEPHPCLHVGGPDITWRQFMCSLLGITDYNIFYDNLKNQLFERTGRNASRVKAMEDLGLLSEELVIKYGNPIDTISQYLSKRLALGPSDRDLVVLRHEIDILWPDQRHELRGINLVCYGQSSSAGYSAMARTVGYPAAIATKMVLDGEIQRKGMILPFIQDIYRPMLKRLKAEGIVAEENSITQINVELVQLLMNARTLMGSDSSISLASLTSVRKPTKPTKDLNTVSDLIEALPKTQLNLCILTPPARVIDEFIHLQKIRRRWWKSYLQQPVLLNATSVAVNDKNDSFLEQKIEFSSSVLGSQPLEVLKLYKPDIFDQWQLSDDIKKSLLVKFQRKSSWPSLMTSQVELELAVFFFLTDAFFIRNKASVLSLHKSLAPYAVGVVVEGSPSRVVELEDLRRLMSLEFKQAKIPVLPLSAPWTIAQCDARGLNYLIFLSDSTLEQGICGLRSRDTSLQEQVHVSDVVERLKKFLVK</sequence>
<dbReference type="SMART" id="SM01002">
    <property type="entry name" value="AlaDh_PNT_C"/>
    <property type="match status" value="1"/>
</dbReference>
<dbReference type="Gene3D" id="1.10.1870.10">
    <property type="entry name" value="Domain 3, Saccharopine reductase"/>
    <property type="match status" value="1"/>
</dbReference>
<dbReference type="Gene3D" id="3.40.50.800">
    <property type="entry name" value="Anticodon-binding domain"/>
    <property type="match status" value="1"/>
</dbReference>
<dbReference type="CDD" id="cd12189">
    <property type="entry name" value="LKR_SDH_like"/>
    <property type="match status" value="1"/>
</dbReference>
<dbReference type="FunFam" id="3.40.50.720:FF:000087">
    <property type="entry name" value="alpha-aminoadipic semialdehyde synthase, mitochondrial"/>
    <property type="match status" value="1"/>
</dbReference>
<evidence type="ECO:0000313" key="23">
    <source>
        <dbReference type="EMBL" id="SVE85958.1"/>
    </source>
</evidence>
<comment type="pathway">
    <text evidence="3">Amino-acid degradation; L-lysine degradation via saccharopine pathway; glutaryl-CoA from L-lysine: step 2/6.</text>
</comment>
<dbReference type="Pfam" id="PF16653">
    <property type="entry name" value="Sacchrp_dh_C"/>
    <property type="match status" value="1"/>
</dbReference>
<evidence type="ECO:0000259" key="22">
    <source>
        <dbReference type="SMART" id="SM01003"/>
    </source>
</evidence>
<evidence type="ECO:0000256" key="16">
    <source>
        <dbReference type="ARBA" id="ARBA00051738"/>
    </source>
</evidence>
<comment type="catalytic activity">
    <reaction evidence="17">
        <text>L-saccharopine + NAD(+) + H2O = (S)-2-amino-6-oxohexanoate + L-glutamate + NADH + H(+)</text>
        <dbReference type="Rhea" id="RHEA:24520"/>
        <dbReference type="ChEBI" id="CHEBI:15377"/>
        <dbReference type="ChEBI" id="CHEBI:15378"/>
        <dbReference type="ChEBI" id="CHEBI:29985"/>
        <dbReference type="ChEBI" id="CHEBI:57540"/>
        <dbReference type="ChEBI" id="CHEBI:57945"/>
        <dbReference type="ChEBI" id="CHEBI:57951"/>
        <dbReference type="ChEBI" id="CHEBI:58321"/>
        <dbReference type="EC" id="1.5.1.9"/>
    </reaction>
    <physiologicalReaction direction="left-to-right" evidence="17">
        <dbReference type="Rhea" id="RHEA:24521"/>
    </physiologicalReaction>
</comment>
<keyword evidence="9" id="KW-0809">Transit peptide</keyword>
<evidence type="ECO:0000256" key="11">
    <source>
        <dbReference type="ARBA" id="ARBA00023002"/>
    </source>
</evidence>
<evidence type="ECO:0000256" key="20">
    <source>
        <dbReference type="ARBA" id="ARBA00081012"/>
    </source>
</evidence>
<comment type="similarity">
    <text evidence="15">In the C-terminal section; belongs to the saccharopine dehydrogenase family.</text>
</comment>
<dbReference type="SUPFAM" id="SSF51735">
    <property type="entry name" value="NAD(P)-binding Rossmann-fold domains"/>
    <property type="match status" value="1"/>
</dbReference>
<evidence type="ECO:0000256" key="3">
    <source>
        <dbReference type="ARBA" id="ARBA00004720"/>
    </source>
</evidence>
<evidence type="ECO:0000256" key="6">
    <source>
        <dbReference type="ARBA" id="ARBA00012846"/>
    </source>
</evidence>
<evidence type="ECO:0000256" key="18">
    <source>
        <dbReference type="ARBA" id="ARBA00055923"/>
    </source>
</evidence>
<evidence type="ECO:0000256" key="19">
    <source>
        <dbReference type="ARBA" id="ARBA00072416"/>
    </source>
</evidence>
<keyword evidence="11" id="KW-0560">Oxidoreductase</keyword>
<dbReference type="InterPro" id="IPR051168">
    <property type="entry name" value="AASS"/>
</dbReference>
<reference evidence="23" key="1">
    <citation type="submission" date="2018-08" db="EMBL/GenBank/DDBJ databases">
        <authorList>
            <person name="Cornetti L."/>
        </authorList>
    </citation>
    <scope>NUCLEOTIDE SEQUENCE</scope>
    <source>
        <strain evidence="23">IL-B-3</strain>
        <strain evidence="24">IL-NS-13</strain>
        <strain evidence="25">IL-SIM-A20-inb3-14</strain>
    </source>
</reference>
<dbReference type="UniPathway" id="UPA00868">
    <property type="reaction ID" value="UER00835"/>
</dbReference>
<evidence type="ECO:0000256" key="14">
    <source>
        <dbReference type="ARBA" id="ARBA00023268"/>
    </source>
</evidence>
<evidence type="ECO:0000256" key="15">
    <source>
        <dbReference type="ARBA" id="ARBA00025744"/>
    </source>
</evidence>
<evidence type="ECO:0000256" key="2">
    <source>
        <dbReference type="ARBA" id="ARBA00004682"/>
    </source>
</evidence>
<dbReference type="SMART" id="SM01003">
    <property type="entry name" value="AlaDh_PNT_N"/>
    <property type="match status" value="1"/>
</dbReference>
<dbReference type="GO" id="GO:0005739">
    <property type="term" value="C:mitochondrion"/>
    <property type="evidence" value="ECO:0007669"/>
    <property type="project" value="UniProtKB-SubCell"/>
</dbReference>
<dbReference type="InterPro" id="IPR007698">
    <property type="entry name" value="AlaDH/PNT_NAD(H)-bd"/>
</dbReference>
<dbReference type="Pfam" id="PF03129">
    <property type="entry name" value="HGTP_anticodon"/>
    <property type="match status" value="1"/>
</dbReference>
<evidence type="ECO:0000256" key="10">
    <source>
        <dbReference type="ARBA" id="ARBA00022990"/>
    </source>
</evidence>
<comment type="pathway">
    <text evidence="2">Amino-acid degradation; L-lysine degradation via saccharopine pathway; glutaryl-CoA from L-lysine: step 1/6.</text>
</comment>
<dbReference type="InterPro" id="IPR004154">
    <property type="entry name" value="Anticodon-bd"/>
</dbReference>
<dbReference type="PANTHER" id="PTHR11133:SF22">
    <property type="entry name" value="ALPHA-AMINOADIPIC SEMIALDEHYDE SYNTHASE, MITOCHONDRIAL"/>
    <property type="match status" value="1"/>
</dbReference>
<accession>A0A4Y7MZ28</accession>
<feature type="domain" description="Alanine dehydrogenase/pyridine nucleotide transhydrogenase NAD(H)-binding" evidence="21">
    <location>
        <begin position="186"/>
        <end position="391"/>
    </location>
</feature>
<dbReference type="GO" id="GO:0047130">
    <property type="term" value="F:saccharopine dehydrogenase (NADP+, L-lysine-forming) activity"/>
    <property type="evidence" value="ECO:0007669"/>
    <property type="project" value="UniProtKB-EC"/>
</dbReference>
<evidence type="ECO:0000313" key="25">
    <source>
        <dbReference type="EMBL" id="SVE87838.1"/>
    </source>
</evidence>
<dbReference type="GO" id="GO:0019878">
    <property type="term" value="P:lysine biosynthetic process via aminoadipic acid"/>
    <property type="evidence" value="ECO:0007669"/>
    <property type="project" value="TreeGrafter"/>
</dbReference>
<keyword evidence="13" id="KW-0496">Mitochondrion</keyword>
<dbReference type="Gene3D" id="3.40.50.720">
    <property type="entry name" value="NAD(P)-binding Rossmann-like Domain"/>
    <property type="match status" value="3"/>
</dbReference>
<evidence type="ECO:0000313" key="24">
    <source>
        <dbReference type="EMBL" id="SVE87213.1"/>
    </source>
</evidence>
<dbReference type="EC" id="1.5.1.8" evidence="6"/>
<evidence type="ECO:0000256" key="17">
    <source>
        <dbReference type="ARBA" id="ARBA00051926"/>
    </source>
</evidence>
<dbReference type="InterPro" id="IPR005097">
    <property type="entry name" value="Sacchrp_dh_NADP-bd"/>
</dbReference>
<evidence type="ECO:0000256" key="8">
    <source>
        <dbReference type="ARBA" id="ARBA00022857"/>
    </source>
</evidence>
<comment type="subunit">
    <text evidence="5">Homotetramer.</text>
</comment>
<dbReference type="Gene3D" id="3.30.930.10">
    <property type="entry name" value="Bira Bifunctional Protein, Domain 2"/>
    <property type="match status" value="1"/>
</dbReference>
<protein>
    <recommendedName>
        <fullName evidence="19">Alpha-aminoadipic semialdehyde synthase, mitochondrial</fullName>
        <ecNumber evidence="6">1.5.1.8</ecNumber>
        <ecNumber evidence="7">1.5.1.9</ecNumber>
    </recommendedName>
    <alternativeName>
        <fullName evidence="20">LKR/SDH</fullName>
    </alternativeName>
</protein>
<dbReference type="InterPro" id="IPR036621">
    <property type="entry name" value="Anticodon-bd_dom_sf"/>
</dbReference>
<dbReference type="GO" id="GO:0047131">
    <property type="term" value="F:saccharopine dehydrogenase (NAD+, L-glutamate-forming) activity"/>
    <property type="evidence" value="ECO:0007669"/>
    <property type="project" value="UniProtKB-EC"/>
</dbReference>
<dbReference type="InterPro" id="IPR045864">
    <property type="entry name" value="aa-tRNA-synth_II/BPL/LPL"/>
</dbReference>
<evidence type="ECO:0000256" key="12">
    <source>
        <dbReference type="ARBA" id="ARBA00023027"/>
    </source>
</evidence>
<dbReference type="SUPFAM" id="SSF52283">
    <property type="entry name" value="Formate/glycerate dehydrogenase catalytic domain-like"/>
    <property type="match status" value="1"/>
</dbReference>
<comment type="similarity">
    <text evidence="4">In the N-terminal section; belongs to the AlaDH/PNT family.</text>
</comment>
<dbReference type="Pfam" id="PF05222">
    <property type="entry name" value="AlaDh_PNT_N"/>
    <property type="match status" value="1"/>
</dbReference>